<evidence type="ECO:0000259" key="1">
    <source>
        <dbReference type="Pfam" id="PF10417"/>
    </source>
</evidence>
<protein>
    <recommendedName>
        <fullName evidence="1">Peroxiredoxin C-terminal domain-containing protein</fullName>
    </recommendedName>
</protein>
<proteinExistence type="predicted"/>
<dbReference type="Pfam" id="PF10417">
    <property type="entry name" value="1-cysPrx_C"/>
    <property type="match status" value="1"/>
</dbReference>
<gene>
    <name evidence="2" type="ORF">H8R23_10280</name>
</gene>
<dbReference type="InterPro" id="IPR019479">
    <property type="entry name" value="Peroxiredoxin_C"/>
</dbReference>
<organism evidence="2 3">
    <name type="scientific">Flavobacterium kayseriense</name>
    <dbReference type="NCBI Taxonomy" id="2764714"/>
    <lineage>
        <taxon>Bacteria</taxon>
        <taxon>Pseudomonadati</taxon>
        <taxon>Bacteroidota</taxon>
        <taxon>Flavobacteriia</taxon>
        <taxon>Flavobacteriales</taxon>
        <taxon>Flavobacteriaceae</taxon>
        <taxon>Flavobacterium</taxon>
    </lineage>
</organism>
<sequence length="52" mass="5825">MKRSPLALHTSDEYKAAMPVDWQPGDKAIVPALKTVEGSAERKKSNLEMIVW</sequence>
<dbReference type="Gene3D" id="3.30.1020.10">
    <property type="entry name" value="Antioxidant, Horf6, Chain A, domain2"/>
    <property type="match status" value="1"/>
</dbReference>
<accession>A0ABR7J9B3</accession>
<feature type="domain" description="Peroxiredoxin C-terminal" evidence="1">
    <location>
        <begin position="7"/>
        <end position="42"/>
    </location>
</feature>
<reference evidence="2 3" key="1">
    <citation type="submission" date="2020-08" db="EMBL/GenBank/DDBJ databases">
        <title>Description of novel Flavobacterium F-380 isolate.</title>
        <authorList>
            <person name="Saticioglu I.B."/>
            <person name="Duman M."/>
            <person name="Altun S."/>
        </authorList>
    </citation>
    <scope>NUCLEOTIDE SEQUENCE [LARGE SCALE GENOMIC DNA]</scope>
    <source>
        <strain evidence="2 3">F-380</strain>
    </source>
</reference>
<keyword evidence="3" id="KW-1185">Reference proteome</keyword>
<name>A0ABR7J9B3_9FLAO</name>
<dbReference type="Proteomes" id="UP000629963">
    <property type="component" value="Unassembled WGS sequence"/>
</dbReference>
<dbReference type="EMBL" id="JACRUJ010000003">
    <property type="protein sequence ID" value="MBC5841792.1"/>
    <property type="molecule type" value="Genomic_DNA"/>
</dbReference>
<evidence type="ECO:0000313" key="3">
    <source>
        <dbReference type="Proteomes" id="UP000629963"/>
    </source>
</evidence>
<comment type="caution">
    <text evidence="2">The sequence shown here is derived from an EMBL/GenBank/DDBJ whole genome shotgun (WGS) entry which is preliminary data.</text>
</comment>
<evidence type="ECO:0000313" key="2">
    <source>
        <dbReference type="EMBL" id="MBC5841792.1"/>
    </source>
</evidence>